<feature type="domain" description="MurNAc-LAA" evidence="6">
    <location>
        <begin position="240"/>
        <end position="395"/>
    </location>
</feature>
<dbReference type="eggNOG" id="COG0860">
    <property type="taxonomic scope" value="Bacteria"/>
</dbReference>
<dbReference type="CDD" id="cd02696">
    <property type="entry name" value="MurNAc-LAA"/>
    <property type="match status" value="1"/>
</dbReference>
<evidence type="ECO:0000313" key="7">
    <source>
        <dbReference type="EMBL" id="KGM49615.1"/>
    </source>
</evidence>
<feature type="chain" id="PRO_5001969086" description="N-acetylmuramoyl-L-alanine amidase" evidence="5">
    <location>
        <begin position="27"/>
        <end position="410"/>
    </location>
</feature>
<evidence type="ECO:0000256" key="3">
    <source>
        <dbReference type="ARBA" id="ARBA00022801"/>
    </source>
</evidence>
<dbReference type="EC" id="3.5.1.28" evidence="2"/>
<evidence type="ECO:0000259" key="6">
    <source>
        <dbReference type="SMART" id="SM00646"/>
    </source>
</evidence>
<dbReference type="PANTHER" id="PTHR30404">
    <property type="entry name" value="N-ACETYLMURAMOYL-L-ALANINE AMIDASE"/>
    <property type="match status" value="1"/>
</dbReference>
<dbReference type="Gene3D" id="2.60.40.3500">
    <property type="match status" value="1"/>
</dbReference>
<feature type="region of interest" description="Disordered" evidence="4">
    <location>
        <begin position="154"/>
        <end position="174"/>
    </location>
</feature>
<dbReference type="InterPro" id="IPR002508">
    <property type="entry name" value="MurNAc-LAA_cat"/>
</dbReference>
<dbReference type="Pfam" id="PF01520">
    <property type="entry name" value="Amidase_3"/>
    <property type="match status" value="1"/>
</dbReference>
<sequence>MSRILPAFALALAVGLGALLPRPAAAQDLSALARVDPAGSLVSDRSGGIDLTLALSQGVPWRVFSLTEPDRIVMDFREIDWSGLSRLGMLNSDLAADLRFGTYRPGWSRLVLTLTEPLALSRAGMEVDPATGRARLSARFEKVSAEVFAAQAGAPRDPDWDLPEDGLPRPAPRDGDAPLTVVIDPGHGGIDPGAVQGGLTEKDLMLQLAQAVRETLIREGDTRVILTRNDDAFVSLERRVAIAHEVEADLFISLHADVLAYGRAHGATIYTLSDTATDEASAKLAERHDRDDLLSGVDLTGKDDVIADVLMDLARLETTPRTEALAKALKLSIEASGAPLNSHPMRAADFSVLKAADIPSVLIEVGFLSSQRDRKNLSDPAFIDRMALSIRDAILAWQQADAAMRPLIRQ</sequence>
<keyword evidence="8" id="KW-1185">Reference proteome</keyword>
<keyword evidence="5" id="KW-0732">Signal</keyword>
<dbReference type="SMART" id="SM00646">
    <property type="entry name" value="Ami_3"/>
    <property type="match status" value="1"/>
</dbReference>
<evidence type="ECO:0000256" key="2">
    <source>
        <dbReference type="ARBA" id="ARBA00011901"/>
    </source>
</evidence>
<dbReference type="InterPro" id="IPR050695">
    <property type="entry name" value="N-acetylmuramoyl_amidase_3"/>
</dbReference>
<dbReference type="EMBL" id="AQQX01000002">
    <property type="protein sequence ID" value="KGM49615.1"/>
    <property type="molecule type" value="Genomic_DNA"/>
</dbReference>
<dbReference type="STRING" id="1461694.ATO9_06240"/>
<feature type="signal peptide" evidence="5">
    <location>
        <begin position="1"/>
        <end position="26"/>
    </location>
</feature>
<evidence type="ECO:0000313" key="8">
    <source>
        <dbReference type="Proteomes" id="UP000030004"/>
    </source>
</evidence>
<dbReference type="GO" id="GO:0009253">
    <property type="term" value="P:peptidoglycan catabolic process"/>
    <property type="evidence" value="ECO:0007669"/>
    <property type="project" value="InterPro"/>
</dbReference>
<accession>A0A0A0EH07</accession>
<evidence type="ECO:0000256" key="1">
    <source>
        <dbReference type="ARBA" id="ARBA00001561"/>
    </source>
</evidence>
<gene>
    <name evidence="7" type="ORF">ATO9_06240</name>
</gene>
<name>A0A0A0EH07_9RHOB</name>
<evidence type="ECO:0000256" key="5">
    <source>
        <dbReference type="SAM" id="SignalP"/>
    </source>
</evidence>
<evidence type="ECO:0000256" key="4">
    <source>
        <dbReference type="SAM" id="MobiDB-lite"/>
    </source>
</evidence>
<organism evidence="7 8">
    <name type="scientific">Pseudooceanicola atlanticus</name>
    <dbReference type="NCBI Taxonomy" id="1461694"/>
    <lineage>
        <taxon>Bacteria</taxon>
        <taxon>Pseudomonadati</taxon>
        <taxon>Pseudomonadota</taxon>
        <taxon>Alphaproteobacteria</taxon>
        <taxon>Rhodobacterales</taxon>
        <taxon>Paracoccaceae</taxon>
        <taxon>Pseudooceanicola</taxon>
    </lineage>
</organism>
<proteinExistence type="predicted"/>
<dbReference type="GO" id="GO:0030288">
    <property type="term" value="C:outer membrane-bounded periplasmic space"/>
    <property type="evidence" value="ECO:0007669"/>
    <property type="project" value="TreeGrafter"/>
</dbReference>
<keyword evidence="3" id="KW-0378">Hydrolase</keyword>
<dbReference type="Proteomes" id="UP000030004">
    <property type="component" value="Unassembled WGS sequence"/>
</dbReference>
<reference evidence="7 8" key="1">
    <citation type="journal article" date="2015" name="Antonie Van Leeuwenhoek">
        <title>Pseudooceanicola atlanticus gen. nov. sp. nov., isolated from surface seawater of the Atlantic Ocean and reclassification of Oceanicola batsensis, Oceanicola marinus, Oceanicola nitratireducens, Oceanicola nanhaiensis, Oceanicola antarcticus and Oceanicola flagellatus, as Pseudooceanicola batsensis comb. nov., Pseudooceanicola marinus comb. nov., Pseudooceanicola nitratireducens comb. nov., Pseudooceanicola nanhaiensis comb. nov., Pseudooceanicola antarcticus comb. nov., and Pseudooceanicola flagellatus comb. nov.</title>
        <authorList>
            <person name="Lai Q."/>
            <person name="Li G."/>
            <person name="Liu X."/>
            <person name="Du Y."/>
            <person name="Sun F."/>
            <person name="Shao Z."/>
        </authorList>
    </citation>
    <scope>NUCLEOTIDE SEQUENCE [LARGE SCALE GENOMIC DNA]</scope>
    <source>
        <strain evidence="7 8">22II-s11g</strain>
    </source>
</reference>
<dbReference type="GO" id="GO:0008745">
    <property type="term" value="F:N-acetylmuramoyl-L-alanine amidase activity"/>
    <property type="evidence" value="ECO:0007669"/>
    <property type="project" value="UniProtKB-EC"/>
</dbReference>
<dbReference type="AlphaFoldDB" id="A0A0A0EH07"/>
<dbReference type="Gene3D" id="3.40.630.40">
    <property type="entry name" value="Zn-dependent exopeptidases"/>
    <property type="match status" value="1"/>
</dbReference>
<dbReference type="SUPFAM" id="SSF53187">
    <property type="entry name" value="Zn-dependent exopeptidases"/>
    <property type="match status" value="1"/>
</dbReference>
<comment type="catalytic activity">
    <reaction evidence="1">
        <text>Hydrolyzes the link between N-acetylmuramoyl residues and L-amino acid residues in certain cell-wall glycopeptides.</text>
        <dbReference type="EC" id="3.5.1.28"/>
    </reaction>
</comment>
<comment type="caution">
    <text evidence="7">The sequence shown here is derived from an EMBL/GenBank/DDBJ whole genome shotgun (WGS) entry which is preliminary data.</text>
</comment>
<protein>
    <recommendedName>
        <fullName evidence="2">N-acetylmuramoyl-L-alanine amidase</fullName>
        <ecNumber evidence="2">3.5.1.28</ecNumber>
    </recommendedName>
</protein>
<dbReference type="PANTHER" id="PTHR30404:SF0">
    <property type="entry name" value="N-ACETYLMURAMOYL-L-ALANINE AMIDASE AMIC"/>
    <property type="match status" value="1"/>
</dbReference>